<evidence type="ECO:0000256" key="3">
    <source>
        <dbReference type="ARBA" id="ARBA00012663"/>
    </source>
</evidence>
<evidence type="ECO:0000256" key="1">
    <source>
        <dbReference type="ARBA" id="ARBA00001231"/>
    </source>
</evidence>
<dbReference type="EC" id="3.2.1.52" evidence="3"/>
<dbReference type="Gene3D" id="3.20.20.80">
    <property type="entry name" value="Glycosidases"/>
    <property type="match status" value="1"/>
</dbReference>
<evidence type="ECO:0000313" key="8">
    <source>
        <dbReference type="Proteomes" id="UP000275408"/>
    </source>
</evidence>
<dbReference type="CDD" id="cd06565">
    <property type="entry name" value="GH20_GcnA-like"/>
    <property type="match status" value="1"/>
</dbReference>
<protein>
    <recommendedName>
        <fullName evidence="3">beta-N-acetylhexosaminidase</fullName>
        <ecNumber evidence="3">3.2.1.52</ecNumber>
    </recommendedName>
</protein>
<comment type="caution">
    <text evidence="7">The sequence shown here is derived from an EMBL/GenBank/DDBJ whole genome shotgun (WGS) entry which is preliminary data.</text>
</comment>
<name>A0A3M6U7T1_POCDA</name>
<dbReference type="InterPro" id="IPR038901">
    <property type="entry name" value="HEXDC-like"/>
</dbReference>
<dbReference type="OrthoDB" id="47475at2759"/>
<feature type="chain" id="PRO_5018315558" description="beta-N-acetylhexosaminidase" evidence="5">
    <location>
        <begin position="18"/>
        <end position="553"/>
    </location>
</feature>
<proteinExistence type="inferred from homology"/>
<sequence>MLFHFPSFVFFWVGTFSVRWSQLKALDLSQCNDTEALVKRLMFELSRTRREAYEAKVELHQTKEILYNITTKMHAQHLGDTSQKGDARKKFNGHKLVHLDLGGAPPNMTYLLQLLPHFVKWGATGLLIEYSDTFPYNGQLQVIQGPNAYSKDDITILVKEVMQHNLTVIPLVQTFGHLEFVLKHDEFKHLRETAKYTNSVCPKNPESADLVREMIDQVAALHPGIKWFHVGADEVWNLKTCRTCADDQRNKSMIFLEHMIPVLQHVRSKGITPIMWDDMMREWSIEFLKAIGKLAEPMIWYYRTDLRRHFAKEMFQRYLEAFPKIWTASAFKGATGPNSDFVTISKHVSNNLQWVEIMSKISKKSDVLGIALTGWSRYDHYGTLCELLPAGIPSLALCLKAIDEGQMNEALRKALSQELGFSGRIDVEGTEYFDETERYGDFPGHEIYELSCKLKDANHGLALVHSTEKGWMLERQLEENFLSYFRLHFARLKSIQAVNAYRQLRDEASNLLSQIYSNNTVSEWLKDKIDDKIRDAELQKYKIDDVERSFDWR</sequence>
<dbReference type="InterPro" id="IPR015883">
    <property type="entry name" value="Glyco_hydro_20_cat"/>
</dbReference>
<dbReference type="Pfam" id="PF00728">
    <property type="entry name" value="Glyco_hydro_20"/>
    <property type="match status" value="1"/>
</dbReference>
<evidence type="ECO:0000313" key="7">
    <source>
        <dbReference type="EMBL" id="RMX49725.1"/>
    </source>
</evidence>
<dbReference type="PANTHER" id="PTHR21040">
    <property type="entry name" value="BCDNA.GH04120"/>
    <property type="match status" value="1"/>
</dbReference>
<keyword evidence="5" id="KW-0732">Signal</keyword>
<organism evidence="7 8">
    <name type="scientific">Pocillopora damicornis</name>
    <name type="common">Cauliflower coral</name>
    <name type="synonym">Millepora damicornis</name>
    <dbReference type="NCBI Taxonomy" id="46731"/>
    <lineage>
        <taxon>Eukaryota</taxon>
        <taxon>Metazoa</taxon>
        <taxon>Cnidaria</taxon>
        <taxon>Anthozoa</taxon>
        <taxon>Hexacorallia</taxon>
        <taxon>Scleractinia</taxon>
        <taxon>Astrocoeniina</taxon>
        <taxon>Pocilloporidae</taxon>
        <taxon>Pocillopora</taxon>
    </lineage>
</organism>
<dbReference type="STRING" id="46731.A0A3M6U7T1"/>
<reference evidence="7 8" key="1">
    <citation type="journal article" date="2018" name="Sci. Rep.">
        <title>Comparative analysis of the Pocillopora damicornis genome highlights role of immune system in coral evolution.</title>
        <authorList>
            <person name="Cunning R."/>
            <person name="Bay R.A."/>
            <person name="Gillette P."/>
            <person name="Baker A.C."/>
            <person name="Traylor-Knowles N."/>
        </authorList>
    </citation>
    <scope>NUCLEOTIDE SEQUENCE [LARGE SCALE GENOMIC DNA]</scope>
    <source>
        <strain evidence="7">RSMAS</strain>
        <tissue evidence="7">Whole animal</tissue>
    </source>
</reference>
<dbReference type="PANTHER" id="PTHR21040:SF8">
    <property type="entry name" value="BCDNA.GH04120"/>
    <property type="match status" value="1"/>
</dbReference>
<comment type="similarity">
    <text evidence="2">Belongs to the glycosyl hydrolase 20 family.</text>
</comment>
<keyword evidence="8" id="KW-1185">Reference proteome</keyword>
<keyword evidence="4" id="KW-0378">Hydrolase</keyword>
<feature type="signal peptide" evidence="5">
    <location>
        <begin position="1"/>
        <end position="17"/>
    </location>
</feature>
<dbReference type="InterPro" id="IPR017853">
    <property type="entry name" value="GH"/>
</dbReference>
<dbReference type="GO" id="GO:0005975">
    <property type="term" value="P:carbohydrate metabolic process"/>
    <property type="evidence" value="ECO:0007669"/>
    <property type="project" value="InterPro"/>
</dbReference>
<dbReference type="OMA" id="CNASIME"/>
<dbReference type="Proteomes" id="UP000275408">
    <property type="component" value="Unassembled WGS sequence"/>
</dbReference>
<dbReference type="EMBL" id="RCHS01002064">
    <property type="protein sequence ID" value="RMX49725.1"/>
    <property type="molecule type" value="Genomic_DNA"/>
</dbReference>
<gene>
    <name evidence="7" type="ORF">pdam_00008616</name>
</gene>
<evidence type="ECO:0000256" key="5">
    <source>
        <dbReference type="SAM" id="SignalP"/>
    </source>
</evidence>
<evidence type="ECO:0000256" key="4">
    <source>
        <dbReference type="ARBA" id="ARBA00022801"/>
    </source>
</evidence>
<feature type="domain" description="Glycoside hydrolase family 20 catalytic" evidence="6">
    <location>
        <begin position="144"/>
        <end position="300"/>
    </location>
</feature>
<dbReference type="AlphaFoldDB" id="A0A3M6U7T1"/>
<accession>A0A3M6U7T1</accession>
<comment type="catalytic activity">
    <reaction evidence="1">
        <text>Hydrolysis of terminal non-reducing N-acetyl-D-hexosamine residues in N-acetyl-beta-D-hexosaminides.</text>
        <dbReference type="EC" id="3.2.1.52"/>
    </reaction>
</comment>
<evidence type="ECO:0000256" key="2">
    <source>
        <dbReference type="ARBA" id="ARBA00006285"/>
    </source>
</evidence>
<dbReference type="GO" id="GO:0004563">
    <property type="term" value="F:beta-N-acetylhexosaminidase activity"/>
    <property type="evidence" value="ECO:0007669"/>
    <property type="project" value="UniProtKB-EC"/>
</dbReference>
<evidence type="ECO:0000259" key="6">
    <source>
        <dbReference type="Pfam" id="PF00728"/>
    </source>
</evidence>
<dbReference type="SUPFAM" id="SSF51445">
    <property type="entry name" value="(Trans)glycosidases"/>
    <property type="match status" value="1"/>
</dbReference>